<dbReference type="Proteomes" id="UP000887579">
    <property type="component" value="Unplaced"/>
</dbReference>
<proteinExistence type="predicted"/>
<dbReference type="WBParaSite" id="ES5_v2.g12992.t1">
    <property type="protein sequence ID" value="ES5_v2.g12992.t1"/>
    <property type="gene ID" value="ES5_v2.g12992"/>
</dbReference>
<name>A0AC34F7W9_9BILA</name>
<reference evidence="2" key="1">
    <citation type="submission" date="2022-11" db="UniProtKB">
        <authorList>
            <consortium name="WormBaseParasite"/>
        </authorList>
    </citation>
    <scope>IDENTIFICATION</scope>
</reference>
<evidence type="ECO:0000313" key="1">
    <source>
        <dbReference type="Proteomes" id="UP000887579"/>
    </source>
</evidence>
<accession>A0AC34F7W9</accession>
<evidence type="ECO:0000313" key="2">
    <source>
        <dbReference type="WBParaSite" id="ES5_v2.g12992.t1"/>
    </source>
</evidence>
<organism evidence="1 2">
    <name type="scientific">Panagrolaimus sp. ES5</name>
    <dbReference type="NCBI Taxonomy" id="591445"/>
    <lineage>
        <taxon>Eukaryota</taxon>
        <taxon>Metazoa</taxon>
        <taxon>Ecdysozoa</taxon>
        <taxon>Nematoda</taxon>
        <taxon>Chromadorea</taxon>
        <taxon>Rhabditida</taxon>
        <taxon>Tylenchina</taxon>
        <taxon>Panagrolaimomorpha</taxon>
        <taxon>Panagrolaimoidea</taxon>
        <taxon>Panagrolaimidae</taxon>
        <taxon>Panagrolaimus</taxon>
    </lineage>
</organism>
<sequence length="1045" mass="121447">MRLYCLSSISRIPPPTNFDDLPTAYEDGADEIVLSSYPSKYFLDDLTPEFRLTEICMGWKEYREGPKKSYVIQIYQTKFGNPEKSFSDLFSFAMTRGLITLSNFDRKSYSFDLYFALSKLASFYSHPQANKAPLEYDLKVHVFCVWHANNPRTLLHTQTKNFRDCVALRWANTTLKNIDCSIFNFQNLKDIQFDNADLGFELKYWHQLAAKVNFETINFISLRHCGIQKLDDKFFEYLTPELGGLLLVDNNITSISKTISKLTRLSRFELRKNKNLSDIDIGIPWNYLPTNIQRFDLDNTDITKIPSEIRRLKKLDTFIVSSFKLNNISWESLNGRIRELSIYGNIKNEMNQVELKHLDGGDLKLVNLKLKNLNASYLPRHLGSLNLKNNNLRILDLSEIIQNQRYLREITVSKNGLKKFSWQNFPKDRIKKINLSNNDLEVIPPIAPPLSFATFVNLKEISFEDNGIKSLPEGFENLPNLVDLNLSFNYFGYDGADLMEVLWLRLPKSVATLNLMYQKIDYIPCCLKNYSIKNLHVAETNLHHICPFIHANVQQNNSYMVIDASHNPFLKLSFIPSTIYKLPTKTISKPNSADAIYSYDGIPNYANFPTTTLIGDFCDTSPTNYFKSGFKFSSEGVKQDDAIICDCCASCGNSTDEPLFKQQLAMDSVLLVQKEEGVKDSKFAQFHSPFKPPILYEPGQWRTEVKSRLCVECMKVIKEKIDILFDEQTKKKKNFENKNLKENYPEMPEPSRKGRSLNTNEAFETYDEDMPQNVYYNNNEIYNDLIKEKIDILFDEQTKKKKNFENKNLNEGNPKMPEPSRKGRSLKTNEAFETYDEDMPQNVYYNNNEIYNDCEPGPSNTINTSFQQLPYQYYQDGLQDEYIPQNFYCNNETYNECEPGPSNSFIQQQLPYPNYQTLQNNFIPTPTPMHCEQNEITGFENINLEENSFYNNNPNQIYYNVPQLQQQRTILIDQDGKEIAVWEEPFNNYEIPQTNSGMQEADIIPGYYTQQYSDYTTLMPNNPDENDYEGVSFLMNNGEFERQNH</sequence>
<protein>
    <submittedName>
        <fullName evidence="2">Leucine rich repeat protein</fullName>
    </submittedName>
</protein>